<protein>
    <submittedName>
        <fullName evidence="2">Uncharacterized protein</fullName>
    </submittedName>
</protein>
<sequence length="97" mass="10770">MLLHSQGAAEPALTYAISPNISFSYDDTQIVGIEPRTLPPDPKRRGAARLQVVHLRDFNQETRSLPIKRVTWFGKMRGDAKESSSLHPSTNALQLDG</sequence>
<accession>A0A8J5XSE1</accession>
<reference evidence="2" key="1">
    <citation type="submission" date="2021-05" db="EMBL/GenBank/DDBJ databases">
        <title>The genome of the haptophyte Pavlova lutheri (Diacronema luteri, Pavlovales) - a model for lipid biosynthesis in eukaryotic algae.</title>
        <authorList>
            <person name="Hulatt C.J."/>
            <person name="Posewitz M.C."/>
        </authorList>
    </citation>
    <scope>NUCLEOTIDE SEQUENCE</scope>
    <source>
        <strain evidence="2">NIVA-4/92</strain>
    </source>
</reference>
<comment type="caution">
    <text evidence="2">The sequence shown here is derived from an EMBL/GenBank/DDBJ whole genome shotgun (WGS) entry which is preliminary data.</text>
</comment>
<feature type="region of interest" description="Disordered" evidence="1">
    <location>
        <begin position="78"/>
        <end position="97"/>
    </location>
</feature>
<feature type="compositionally biased region" description="Polar residues" evidence="1">
    <location>
        <begin position="85"/>
        <end position="97"/>
    </location>
</feature>
<dbReference type="AlphaFoldDB" id="A0A8J5XSE1"/>
<evidence type="ECO:0000313" key="2">
    <source>
        <dbReference type="EMBL" id="KAG8468091.1"/>
    </source>
</evidence>
<name>A0A8J5XSE1_DIALT</name>
<dbReference type="Proteomes" id="UP000751190">
    <property type="component" value="Unassembled WGS sequence"/>
</dbReference>
<evidence type="ECO:0000256" key="1">
    <source>
        <dbReference type="SAM" id="MobiDB-lite"/>
    </source>
</evidence>
<proteinExistence type="predicted"/>
<organism evidence="2 3">
    <name type="scientific">Diacronema lutheri</name>
    <name type="common">Unicellular marine alga</name>
    <name type="synonym">Monochrysis lutheri</name>
    <dbReference type="NCBI Taxonomy" id="2081491"/>
    <lineage>
        <taxon>Eukaryota</taxon>
        <taxon>Haptista</taxon>
        <taxon>Haptophyta</taxon>
        <taxon>Pavlovophyceae</taxon>
        <taxon>Pavlovales</taxon>
        <taxon>Pavlovaceae</taxon>
        <taxon>Diacronema</taxon>
    </lineage>
</organism>
<gene>
    <name evidence="2" type="ORF">KFE25_007143</name>
</gene>
<evidence type="ECO:0000313" key="3">
    <source>
        <dbReference type="Proteomes" id="UP000751190"/>
    </source>
</evidence>
<dbReference type="EMBL" id="JAGTXO010000005">
    <property type="protein sequence ID" value="KAG8468091.1"/>
    <property type="molecule type" value="Genomic_DNA"/>
</dbReference>
<keyword evidence="3" id="KW-1185">Reference proteome</keyword>